<keyword evidence="3 8" id="KW-0597">Phosphoprotein</keyword>
<feature type="region of interest" description="Disordered" evidence="10">
    <location>
        <begin position="596"/>
        <end position="621"/>
    </location>
</feature>
<dbReference type="InterPro" id="IPR029047">
    <property type="entry name" value="HSP70_peptide-bd_sf"/>
</dbReference>
<dbReference type="GO" id="GO:0005524">
    <property type="term" value="F:ATP binding"/>
    <property type="evidence" value="ECO:0007669"/>
    <property type="project" value="UniProtKB-UniRule"/>
</dbReference>
<dbReference type="SUPFAM" id="SSF100920">
    <property type="entry name" value="Heat shock protein 70kD (HSP70), peptide-binding domain"/>
    <property type="match status" value="1"/>
</dbReference>
<evidence type="ECO:0000256" key="5">
    <source>
        <dbReference type="ARBA" id="ARBA00022840"/>
    </source>
</evidence>
<dbReference type="AlphaFoldDB" id="A0A9X1S0Q6"/>
<accession>A0A9X1S0Q6</accession>
<dbReference type="FunFam" id="3.90.640.10:FF:000003">
    <property type="entry name" value="Molecular chaperone DnaK"/>
    <property type="match status" value="1"/>
</dbReference>
<evidence type="ECO:0000256" key="9">
    <source>
        <dbReference type="RuleBase" id="RU003322"/>
    </source>
</evidence>
<keyword evidence="7 8" id="KW-0143">Chaperone</keyword>
<gene>
    <name evidence="8 11" type="primary">dnaK</name>
    <name evidence="11" type="ORF">KEC56_08160</name>
</gene>
<protein>
    <recommendedName>
        <fullName evidence="8">Chaperone protein DnaK</fullName>
    </recommendedName>
    <alternativeName>
        <fullName evidence="8">HSP70</fullName>
    </alternativeName>
    <alternativeName>
        <fullName evidence="8">Heat shock 70 kDa protein</fullName>
    </alternativeName>
    <alternativeName>
        <fullName evidence="8">Heat shock protein 70</fullName>
    </alternativeName>
</protein>
<dbReference type="InterPro" id="IPR013126">
    <property type="entry name" value="Hsp_70_fam"/>
</dbReference>
<evidence type="ECO:0000256" key="6">
    <source>
        <dbReference type="ARBA" id="ARBA00023016"/>
    </source>
</evidence>
<dbReference type="RefSeq" id="WP_227530538.1">
    <property type="nucleotide sequence ID" value="NZ_JAGTTM010000002.1"/>
</dbReference>
<dbReference type="Gene3D" id="2.60.34.10">
    <property type="entry name" value="Substrate Binding Domain Of DNAk, Chain A, domain 1"/>
    <property type="match status" value="1"/>
</dbReference>
<comment type="function">
    <text evidence="1 8">Acts as a chaperone.</text>
</comment>
<proteinExistence type="evidence at transcript level"/>
<dbReference type="Proteomes" id="UP001139289">
    <property type="component" value="Unassembled WGS sequence"/>
</dbReference>
<dbReference type="PANTHER" id="PTHR19375">
    <property type="entry name" value="HEAT SHOCK PROTEIN 70KDA"/>
    <property type="match status" value="1"/>
</dbReference>
<dbReference type="Gene3D" id="3.90.640.10">
    <property type="entry name" value="Actin, Chain A, domain 4"/>
    <property type="match status" value="1"/>
</dbReference>
<evidence type="ECO:0000256" key="7">
    <source>
        <dbReference type="ARBA" id="ARBA00023186"/>
    </source>
</evidence>
<dbReference type="GO" id="GO:0051082">
    <property type="term" value="F:unfolded protein binding"/>
    <property type="evidence" value="ECO:0007669"/>
    <property type="project" value="InterPro"/>
</dbReference>
<feature type="modified residue" description="Phosphothreonine; by autocatalysis" evidence="8">
    <location>
        <position position="196"/>
    </location>
</feature>
<dbReference type="PROSITE" id="PS00297">
    <property type="entry name" value="HSP70_1"/>
    <property type="match status" value="1"/>
</dbReference>
<evidence type="ECO:0000256" key="8">
    <source>
        <dbReference type="HAMAP-Rule" id="MF_00332"/>
    </source>
</evidence>
<dbReference type="HAMAP" id="MF_00332">
    <property type="entry name" value="DnaK"/>
    <property type="match status" value="1"/>
</dbReference>
<evidence type="ECO:0000256" key="2">
    <source>
        <dbReference type="ARBA" id="ARBA00007381"/>
    </source>
</evidence>
<dbReference type="SUPFAM" id="SSF53067">
    <property type="entry name" value="Actin-like ATPase domain"/>
    <property type="match status" value="2"/>
</dbReference>
<feature type="compositionally biased region" description="Low complexity" evidence="10">
    <location>
        <begin position="596"/>
        <end position="606"/>
    </location>
</feature>
<dbReference type="PROSITE" id="PS00329">
    <property type="entry name" value="HSP70_2"/>
    <property type="match status" value="1"/>
</dbReference>
<reference evidence="11" key="1">
    <citation type="submission" date="2021-04" db="EMBL/GenBank/DDBJ databases">
        <title>Microbacterium tenobrionis sp. nov. and Microbacterium allomyrinae sp. nov., isolated from larvae of Tenobrio molitor and Allomyrina dichotoma, respectively.</title>
        <authorList>
            <person name="Lee S.D."/>
        </authorList>
    </citation>
    <scope>NUCLEOTIDE SEQUENCE</scope>
    <source>
        <strain evidence="11">YMB-B2</strain>
    </source>
</reference>
<keyword evidence="12" id="KW-1185">Reference proteome</keyword>
<dbReference type="Gene3D" id="3.30.420.40">
    <property type="match status" value="2"/>
</dbReference>
<feature type="compositionally biased region" description="Acidic residues" evidence="10">
    <location>
        <begin position="607"/>
        <end position="621"/>
    </location>
</feature>
<dbReference type="FunFam" id="3.30.420.40:FF:000004">
    <property type="entry name" value="Molecular chaperone DnaK"/>
    <property type="match status" value="1"/>
</dbReference>
<evidence type="ECO:0000256" key="4">
    <source>
        <dbReference type="ARBA" id="ARBA00022741"/>
    </source>
</evidence>
<name>A0A9X1S0Q6_9MICO</name>
<keyword evidence="4 8" id="KW-0547">Nucleotide-binding</keyword>
<dbReference type="GO" id="GO:0140662">
    <property type="term" value="F:ATP-dependent protein folding chaperone"/>
    <property type="evidence" value="ECO:0007669"/>
    <property type="project" value="InterPro"/>
</dbReference>
<dbReference type="NCBIfam" id="TIGR02350">
    <property type="entry name" value="prok_dnaK"/>
    <property type="match status" value="1"/>
</dbReference>
<comment type="similarity">
    <text evidence="2 8 9">Belongs to the heat shock protein 70 family.</text>
</comment>
<keyword evidence="6 8" id="KW-0346">Stress response</keyword>
<dbReference type="InterPro" id="IPR012725">
    <property type="entry name" value="Chaperone_DnaK"/>
</dbReference>
<dbReference type="SUPFAM" id="SSF100934">
    <property type="entry name" value="Heat shock protein 70kD (HSP70), C-terminal subdomain"/>
    <property type="match status" value="1"/>
</dbReference>
<comment type="induction">
    <text evidence="8">By stress conditions e.g. heat shock.</text>
</comment>
<dbReference type="InterPro" id="IPR018181">
    <property type="entry name" value="Heat_shock_70_CS"/>
</dbReference>
<dbReference type="InterPro" id="IPR043129">
    <property type="entry name" value="ATPase_NBD"/>
</dbReference>
<evidence type="ECO:0000313" key="12">
    <source>
        <dbReference type="Proteomes" id="UP001139289"/>
    </source>
</evidence>
<dbReference type="CDD" id="cd10234">
    <property type="entry name" value="ASKHA_NBD_HSP70_DnaK-like"/>
    <property type="match status" value="1"/>
</dbReference>
<organism evidence="11 12">
    <name type="scientific">Microbacterium tenebrionis</name>
    <dbReference type="NCBI Taxonomy" id="2830665"/>
    <lineage>
        <taxon>Bacteria</taxon>
        <taxon>Bacillati</taxon>
        <taxon>Actinomycetota</taxon>
        <taxon>Actinomycetes</taxon>
        <taxon>Micrococcales</taxon>
        <taxon>Microbacteriaceae</taxon>
        <taxon>Microbacterium</taxon>
    </lineage>
</organism>
<comment type="caution">
    <text evidence="11">The sequence shown here is derived from an EMBL/GenBank/DDBJ whole genome shotgun (WGS) entry which is preliminary data.</text>
</comment>
<sequence>MAKAVGIDLGTTNSVIAVWEAGEGKVIPNAEGARTTPSVVAFTEDGERLVGQLARRQSILNPKGTISSAKRFIGRSFDEIKEEANAVGFDVVEGPNGEARFNIRGKQYAPEEISAQVLRKLVDDASKFLGEKVTEAVITVPAYFNDAQRTATKDAGRIAGLEVLRIINEPTAAALAYGMDKKNHETILVFDLGGGTFDVSLLDVGDGVVEVRSTAGDTHLGGDDFDRRLVDYFAEEFKKENGIDLRNDPQALQRLFEAAEKAKVELSSVSQTQVSLPFITADASGPKHLTMTVKRSKFEDLTADLVERCLGPVRQAMADAKVSENDIDEVILVGGSTRIPAVQALVKRLTGGKDPNMTVNPDEVVAVGAAIQAGVLKGDVDDVLLLDVTPLSLGVETRGGVMTKIIERNTTIPARRSEVFSTAEDNQPSVDIVVLQGERENAADNRVLGRFQLTGIRPAPRGEAQVEVTFDIDANGILHVTAKDKDTGTEQGITISDTSNLDQGEIDRMIKEAEQHRADDQALRQAVDARNELDSAAYQVERVLRELGDAAPEHERARAELLITQAREAVQNNVGEQEAKERTGELLQVAQSLAAARANASHAEQPAQDDEDDVVDAEFDK</sequence>
<dbReference type="PROSITE" id="PS01036">
    <property type="entry name" value="HSP70_3"/>
    <property type="match status" value="1"/>
</dbReference>
<keyword evidence="5 8" id="KW-0067">ATP-binding</keyword>
<dbReference type="Pfam" id="PF00012">
    <property type="entry name" value="HSP70"/>
    <property type="match status" value="1"/>
</dbReference>
<dbReference type="NCBIfam" id="NF001413">
    <property type="entry name" value="PRK00290.1"/>
    <property type="match status" value="1"/>
</dbReference>
<evidence type="ECO:0000313" key="11">
    <source>
        <dbReference type="EMBL" id="MCC2029490.1"/>
    </source>
</evidence>
<dbReference type="PRINTS" id="PR00301">
    <property type="entry name" value="HEATSHOCK70"/>
</dbReference>
<dbReference type="EMBL" id="JAGTTM010000002">
    <property type="protein sequence ID" value="MCC2029490.1"/>
    <property type="molecule type" value="Genomic_DNA"/>
</dbReference>
<evidence type="ECO:0000256" key="1">
    <source>
        <dbReference type="ARBA" id="ARBA00002290"/>
    </source>
</evidence>
<evidence type="ECO:0000256" key="3">
    <source>
        <dbReference type="ARBA" id="ARBA00022553"/>
    </source>
</evidence>
<dbReference type="FunFam" id="2.60.34.10:FF:000014">
    <property type="entry name" value="Chaperone protein DnaK HSP70"/>
    <property type="match status" value="1"/>
</dbReference>
<dbReference type="InterPro" id="IPR029048">
    <property type="entry name" value="HSP70_C_sf"/>
</dbReference>
<evidence type="ECO:0000256" key="10">
    <source>
        <dbReference type="SAM" id="MobiDB-lite"/>
    </source>
</evidence>